<reference evidence="2" key="1">
    <citation type="submission" date="2021-06" db="EMBL/GenBank/DDBJ databases">
        <authorList>
            <person name="Kallberg Y."/>
            <person name="Tangrot J."/>
            <person name="Rosling A."/>
        </authorList>
    </citation>
    <scope>NUCLEOTIDE SEQUENCE</scope>
    <source>
        <strain evidence="2">IN212</strain>
    </source>
</reference>
<comment type="caution">
    <text evidence="2">The sequence shown here is derived from an EMBL/GenBank/DDBJ whole genome shotgun (WGS) entry which is preliminary data.</text>
</comment>
<dbReference type="AlphaFoldDB" id="A0A9N9JPS1"/>
<protein>
    <submittedName>
        <fullName evidence="2">6316_t:CDS:1</fullName>
    </submittedName>
</protein>
<proteinExistence type="predicted"/>
<accession>A0A9N9JPS1</accession>
<feature type="non-terminal residue" evidence="2">
    <location>
        <position position="93"/>
    </location>
</feature>
<evidence type="ECO:0000313" key="2">
    <source>
        <dbReference type="EMBL" id="CAG8788826.1"/>
    </source>
</evidence>
<feature type="compositionally biased region" description="Basic and acidic residues" evidence="1">
    <location>
        <begin position="71"/>
        <end position="93"/>
    </location>
</feature>
<keyword evidence="3" id="KW-1185">Reference proteome</keyword>
<evidence type="ECO:0000256" key="1">
    <source>
        <dbReference type="SAM" id="MobiDB-lite"/>
    </source>
</evidence>
<evidence type="ECO:0000313" key="3">
    <source>
        <dbReference type="Proteomes" id="UP000789396"/>
    </source>
</evidence>
<gene>
    <name evidence="2" type="ORF">RFULGI_LOCUS16538</name>
</gene>
<dbReference type="OrthoDB" id="201362at2759"/>
<sequence>MNLTTRFLSSSQITIRTVSHIFRSYTTDPPFKRPGPIPLGDPQEQKEFEDLVRKKQGSFTSATMAIEEEELQAHPDVKEKPPPQFEGEKNPVT</sequence>
<name>A0A9N9JPS1_9GLOM</name>
<dbReference type="Proteomes" id="UP000789396">
    <property type="component" value="Unassembled WGS sequence"/>
</dbReference>
<dbReference type="EMBL" id="CAJVPZ010059230">
    <property type="protein sequence ID" value="CAG8788826.1"/>
    <property type="molecule type" value="Genomic_DNA"/>
</dbReference>
<feature type="region of interest" description="Disordered" evidence="1">
    <location>
        <begin position="65"/>
        <end position="93"/>
    </location>
</feature>
<organism evidence="2 3">
    <name type="scientific">Racocetra fulgida</name>
    <dbReference type="NCBI Taxonomy" id="60492"/>
    <lineage>
        <taxon>Eukaryota</taxon>
        <taxon>Fungi</taxon>
        <taxon>Fungi incertae sedis</taxon>
        <taxon>Mucoromycota</taxon>
        <taxon>Glomeromycotina</taxon>
        <taxon>Glomeromycetes</taxon>
        <taxon>Diversisporales</taxon>
        <taxon>Gigasporaceae</taxon>
        <taxon>Racocetra</taxon>
    </lineage>
</organism>